<dbReference type="NCBIfam" id="TIGR01697">
    <property type="entry name" value="PNPH-PUNA-XAPA"/>
    <property type="match status" value="1"/>
</dbReference>
<evidence type="ECO:0000256" key="5">
    <source>
        <dbReference type="ARBA" id="ARBA00013834"/>
    </source>
</evidence>
<sequence length="269" mass="28189">MSVVDDAVALLEPKLGGRVDLAIVLGTGLGGIADLAEDAVSIPYAEIPGFPRATVSGHAGRLVVGRIEGRRVALLQGRAHYYETGDPSGMRTPIETLSRLGVTTVVLTNAAGAIDKVMHPGHLALISDHINLAGANPLVGDLDDRRFVPMNDAYSPRLRARFKRAALQCGARLHEGVYCWVSGPSFETPAEIRMLKALGADLVGMSTVPEVILARRFGIDVAAISMITNMGAGIDGSVPSHGETKTVAGAGAIALKRLLLAFLKGLDDV</sequence>
<comment type="function">
    <text evidence="9">The purine nucleoside phosphorylases catalyze the phosphorolytic breakdown of the N-glycosidic bond in the beta-(deoxy)ribonucleoside molecules, with the formation of the corresponding free purine bases and pentose-1-phosphate.</text>
</comment>
<evidence type="ECO:0000259" key="10">
    <source>
        <dbReference type="Pfam" id="PF01048"/>
    </source>
</evidence>
<dbReference type="PANTHER" id="PTHR11904">
    <property type="entry name" value="METHYLTHIOADENOSINE/PURINE NUCLEOSIDE PHOSPHORYLASE"/>
    <property type="match status" value="1"/>
</dbReference>
<comment type="similarity">
    <text evidence="2 9">Belongs to the PNP/MTAP phosphorylase family.</text>
</comment>
<protein>
    <recommendedName>
        <fullName evidence="5 9">Purine nucleoside phosphorylase</fullName>
        <ecNumber evidence="4 9">2.4.2.1</ecNumber>
    </recommendedName>
    <alternativeName>
        <fullName evidence="8 9">Inosine-guanosine phosphorylase</fullName>
    </alternativeName>
</protein>
<evidence type="ECO:0000256" key="8">
    <source>
        <dbReference type="ARBA" id="ARBA00031036"/>
    </source>
</evidence>
<evidence type="ECO:0000256" key="7">
    <source>
        <dbReference type="ARBA" id="ARBA00022679"/>
    </source>
</evidence>
<comment type="subunit">
    <text evidence="3">Homotrimer.</text>
</comment>
<keyword evidence="12" id="KW-1185">Reference proteome</keyword>
<reference evidence="12" key="1">
    <citation type="submission" date="2018-03" db="EMBL/GenBank/DDBJ databases">
        <authorList>
            <person name="Sun L."/>
            <person name="Liu H."/>
            <person name="Chen W."/>
            <person name="Huang K."/>
            <person name="Liu W."/>
            <person name="Gao X."/>
        </authorList>
    </citation>
    <scope>NUCLEOTIDE SEQUENCE [LARGE SCALE GENOMIC DNA]</scope>
    <source>
        <strain evidence="12">SH9</strain>
    </source>
</reference>
<dbReference type="InterPro" id="IPR035994">
    <property type="entry name" value="Nucleoside_phosphorylase_sf"/>
</dbReference>
<evidence type="ECO:0000313" key="11">
    <source>
        <dbReference type="EMBL" id="PSC06234.1"/>
    </source>
</evidence>
<gene>
    <name evidence="11" type="ORF">SLNSH_05415</name>
</gene>
<evidence type="ECO:0000256" key="1">
    <source>
        <dbReference type="ARBA" id="ARBA00005058"/>
    </source>
</evidence>
<evidence type="ECO:0000256" key="3">
    <source>
        <dbReference type="ARBA" id="ARBA00011233"/>
    </source>
</evidence>
<dbReference type="GO" id="GO:0005737">
    <property type="term" value="C:cytoplasm"/>
    <property type="evidence" value="ECO:0007669"/>
    <property type="project" value="TreeGrafter"/>
</dbReference>
<dbReference type="NCBIfam" id="TIGR01698">
    <property type="entry name" value="PUNP"/>
    <property type="match status" value="1"/>
</dbReference>
<name>A0A2T1HX94_9HYPH</name>
<dbReference type="EMBL" id="PVZS01000004">
    <property type="protein sequence ID" value="PSC06234.1"/>
    <property type="molecule type" value="Genomic_DNA"/>
</dbReference>
<accession>A0A2T1HX94</accession>
<dbReference type="PANTHER" id="PTHR11904:SF9">
    <property type="entry name" value="PURINE NUCLEOSIDE PHOSPHORYLASE-RELATED"/>
    <property type="match status" value="1"/>
</dbReference>
<evidence type="ECO:0000313" key="12">
    <source>
        <dbReference type="Proteomes" id="UP000239772"/>
    </source>
</evidence>
<dbReference type="RefSeq" id="WP_106335641.1">
    <property type="nucleotide sequence ID" value="NZ_PVZS01000004.1"/>
</dbReference>
<dbReference type="GO" id="GO:0009116">
    <property type="term" value="P:nucleoside metabolic process"/>
    <property type="evidence" value="ECO:0007669"/>
    <property type="project" value="InterPro"/>
</dbReference>
<dbReference type="Pfam" id="PF01048">
    <property type="entry name" value="PNP_UDP_1"/>
    <property type="match status" value="1"/>
</dbReference>
<keyword evidence="7 9" id="KW-0808">Transferase</keyword>
<feature type="domain" description="Nucleoside phosphorylase" evidence="10">
    <location>
        <begin position="21"/>
        <end position="264"/>
    </location>
</feature>
<evidence type="ECO:0000256" key="9">
    <source>
        <dbReference type="PIRNR" id="PIRNR000477"/>
    </source>
</evidence>
<dbReference type="AlphaFoldDB" id="A0A2T1HX94"/>
<dbReference type="SUPFAM" id="SSF53167">
    <property type="entry name" value="Purine and uridine phosphorylases"/>
    <property type="match status" value="1"/>
</dbReference>
<dbReference type="UniPathway" id="UPA00606"/>
<evidence type="ECO:0000256" key="4">
    <source>
        <dbReference type="ARBA" id="ARBA00011886"/>
    </source>
</evidence>
<comment type="pathway">
    <text evidence="1 9">Purine metabolism; purine nucleoside salvage.</text>
</comment>
<evidence type="ECO:0000256" key="6">
    <source>
        <dbReference type="ARBA" id="ARBA00022676"/>
    </source>
</evidence>
<dbReference type="EC" id="2.4.2.1" evidence="4 9"/>
<dbReference type="InterPro" id="IPR011269">
    <property type="entry name" value="PUNP"/>
</dbReference>
<dbReference type="Proteomes" id="UP000239772">
    <property type="component" value="Unassembled WGS sequence"/>
</dbReference>
<organism evidence="11 12">
    <name type="scientific">Alsobacter soli</name>
    <dbReference type="NCBI Taxonomy" id="2109933"/>
    <lineage>
        <taxon>Bacteria</taxon>
        <taxon>Pseudomonadati</taxon>
        <taxon>Pseudomonadota</taxon>
        <taxon>Alphaproteobacteria</taxon>
        <taxon>Hyphomicrobiales</taxon>
        <taxon>Alsobacteraceae</taxon>
        <taxon>Alsobacter</taxon>
    </lineage>
</organism>
<dbReference type="Gene3D" id="3.40.50.1580">
    <property type="entry name" value="Nucleoside phosphorylase domain"/>
    <property type="match status" value="1"/>
</dbReference>
<dbReference type="NCBIfam" id="NF006054">
    <property type="entry name" value="PRK08202.1"/>
    <property type="match status" value="1"/>
</dbReference>
<dbReference type="CDD" id="cd09009">
    <property type="entry name" value="PNP-EcPNPII_like"/>
    <property type="match status" value="1"/>
</dbReference>
<dbReference type="InterPro" id="IPR000845">
    <property type="entry name" value="Nucleoside_phosphorylase_d"/>
</dbReference>
<dbReference type="InterPro" id="IPR011268">
    <property type="entry name" value="Purine_phosphorylase"/>
</dbReference>
<dbReference type="PIRSF" id="PIRSF000477">
    <property type="entry name" value="PurNPase"/>
    <property type="match status" value="1"/>
</dbReference>
<dbReference type="GO" id="GO:0004731">
    <property type="term" value="F:purine-nucleoside phosphorylase activity"/>
    <property type="evidence" value="ECO:0007669"/>
    <property type="project" value="UniProtKB-EC"/>
</dbReference>
<comment type="caution">
    <text evidence="11">The sequence shown here is derived from an EMBL/GenBank/DDBJ whole genome shotgun (WGS) entry which is preliminary data.</text>
</comment>
<evidence type="ECO:0000256" key="2">
    <source>
        <dbReference type="ARBA" id="ARBA00006751"/>
    </source>
</evidence>
<proteinExistence type="inferred from homology"/>
<keyword evidence="6 9" id="KW-0328">Glycosyltransferase</keyword>
<dbReference type="OrthoDB" id="1523230at2"/>